<dbReference type="EMBL" id="LOCO01000043">
    <property type="protein sequence ID" value="KXO06317.1"/>
    <property type="molecule type" value="Genomic_DNA"/>
</dbReference>
<dbReference type="Proteomes" id="UP000070282">
    <property type="component" value="Unassembled WGS sequence"/>
</dbReference>
<evidence type="ECO:0000313" key="2">
    <source>
        <dbReference type="Proteomes" id="UP000070282"/>
    </source>
</evidence>
<gene>
    <name evidence="1" type="ORF">J122_4091</name>
</gene>
<proteinExistence type="predicted"/>
<dbReference type="PATRIC" id="fig|1306954.6.peg.3171"/>
<dbReference type="AlphaFoldDB" id="A0A137S1L7"/>
<accession>A0A137S1L7</accession>
<reference evidence="2" key="1">
    <citation type="submission" date="2015-12" db="EMBL/GenBank/DDBJ databases">
        <authorList>
            <person name="Lima A."/>
            <person name="Farahani Zayas N."/>
            <person name="Castro Da Silva M.A."/>
            <person name="Cabral A."/>
            <person name="Pessatti M.L."/>
        </authorList>
    </citation>
    <scope>NUCLEOTIDE SEQUENCE [LARGE SCALE GENOMIC DNA]</scope>
    <source>
        <strain evidence="2">LAMA 842</strain>
    </source>
</reference>
<evidence type="ECO:0008006" key="3">
    <source>
        <dbReference type="Google" id="ProtNLM"/>
    </source>
</evidence>
<name>A0A137S1L7_9GAMM</name>
<organism evidence="1 2">
    <name type="scientific">Marinobacter excellens LAMA 842</name>
    <dbReference type="NCBI Taxonomy" id="1306954"/>
    <lineage>
        <taxon>Bacteria</taxon>
        <taxon>Pseudomonadati</taxon>
        <taxon>Pseudomonadota</taxon>
        <taxon>Gammaproteobacteria</taxon>
        <taxon>Pseudomonadales</taxon>
        <taxon>Marinobacteraceae</taxon>
        <taxon>Marinobacter</taxon>
    </lineage>
</organism>
<evidence type="ECO:0000313" key="1">
    <source>
        <dbReference type="EMBL" id="KXO06317.1"/>
    </source>
</evidence>
<protein>
    <recommendedName>
        <fullName evidence="3">SPOR domain-containing protein</fullName>
    </recommendedName>
</protein>
<sequence>MRLVALVLLLANLAVWFAPGLIPPVTYEASAGGILPRVASLKVSDSSEQAPLPPTECVRVGWFDSREDATAFAERVGEHFRIEERERELPPLNWVMIPPQPREVALSQFRDLFSRGVESYVVTEGEYRNAISLGLFESRVAAESVLEEKKQQNLNVVLVNFPRNRIGYALVFDVEPARETEVVQAVEAESHSNFDFVEIYACEGVASPEKNP</sequence>
<dbReference type="RefSeq" id="WP_061333953.1">
    <property type="nucleotide sequence ID" value="NZ_LOCO01000043.1"/>
</dbReference>
<keyword evidence="2" id="KW-1185">Reference proteome</keyword>
<comment type="caution">
    <text evidence="1">The sequence shown here is derived from an EMBL/GenBank/DDBJ whole genome shotgun (WGS) entry which is preliminary data.</text>
</comment>